<keyword evidence="8" id="KW-1185">Reference proteome</keyword>
<accession>A0A4S3J4I8</accession>
<evidence type="ECO:0000313" key="8">
    <source>
        <dbReference type="Proteomes" id="UP000308092"/>
    </source>
</evidence>
<name>A0A4S3J4I8_9EURO</name>
<dbReference type="Gene3D" id="1.10.510.10">
    <property type="entry name" value="Transferase(Phosphotransferase) domain 1"/>
    <property type="match status" value="1"/>
</dbReference>
<dbReference type="Proteomes" id="UP000308092">
    <property type="component" value="Unassembled WGS sequence"/>
</dbReference>
<dbReference type="InterPro" id="IPR050117">
    <property type="entry name" value="MAPK"/>
</dbReference>
<dbReference type="InterPro" id="IPR011009">
    <property type="entry name" value="Kinase-like_dom_sf"/>
</dbReference>
<keyword evidence="5" id="KW-0067">ATP-binding</keyword>
<evidence type="ECO:0000256" key="3">
    <source>
        <dbReference type="ARBA" id="ARBA00022741"/>
    </source>
</evidence>
<dbReference type="AlphaFoldDB" id="A0A4S3J4I8"/>
<keyword evidence="1" id="KW-0723">Serine/threonine-protein kinase</keyword>
<dbReference type="PROSITE" id="PS50011">
    <property type="entry name" value="PROTEIN_KINASE_DOM"/>
    <property type="match status" value="1"/>
</dbReference>
<keyword evidence="2" id="KW-0808">Transferase</keyword>
<dbReference type="STRING" id="1220188.A0A4S3J4I8"/>
<evidence type="ECO:0000256" key="4">
    <source>
        <dbReference type="ARBA" id="ARBA00022777"/>
    </source>
</evidence>
<dbReference type="Gene3D" id="3.30.200.20">
    <property type="entry name" value="Phosphorylase Kinase, domain 1"/>
    <property type="match status" value="1"/>
</dbReference>
<dbReference type="GO" id="GO:0004674">
    <property type="term" value="F:protein serine/threonine kinase activity"/>
    <property type="evidence" value="ECO:0007669"/>
    <property type="project" value="UniProtKB-KW"/>
</dbReference>
<dbReference type="PANTHER" id="PTHR24055">
    <property type="entry name" value="MITOGEN-ACTIVATED PROTEIN KINASE"/>
    <property type="match status" value="1"/>
</dbReference>
<evidence type="ECO:0000313" key="7">
    <source>
        <dbReference type="EMBL" id="THC89786.1"/>
    </source>
</evidence>
<dbReference type="VEuPathDB" id="FungiDB:EYZ11_010749"/>
<organism evidence="7 8">
    <name type="scientific">Aspergillus tanneri</name>
    <dbReference type="NCBI Taxonomy" id="1220188"/>
    <lineage>
        <taxon>Eukaryota</taxon>
        <taxon>Fungi</taxon>
        <taxon>Dikarya</taxon>
        <taxon>Ascomycota</taxon>
        <taxon>Pezizomycotina</taxon>
        <taxon>Eurotiomycetes</taxon>
        <taxon>Eurotiomycetidae</taxon>
        <taxon>Eurotiales</taxon>
        <taxon>Aspergillaceae</taxon>
        <taxon>Aspergillus</taxon>
        <taxon>Aspergillus subgen. Circumdati</taxon>
    </lineage>
</organism>
<reference evidence="7 8" key="1">
    <citation type="submission" date="2019-03" db="EMBL/GenBank/DDBJ databases">
        <title>The genome sequence of a newly discovered highly antifungal drug resistant Aspergillus species, Aspergillus tanneri NIH 1004.</title>
        <authorList>
            <person name="Mounaud S."/>
            <person name="Singh I."/>
            <person name="Joardar V."/>
            <person name="Pakala S."/>
            <person name="Pakala S."/>
            <person name="Venepally P."/>
            <person name="Hoover J."/>
            <person name="Nierman W."/>
            <person name="Chung J."/>
            <person name="Losada L."/>
        </authorList>
    </citation>
    <scope>NUCLEOTIDE SEQUENCE [LARGE SCALE GENOMIC DNA]</scope>
    <source>
        <strain evidence="7 8">NIH1004</strain>
    </source>
</reference>
<comment type="caution">
    <text evidence="7">The sequence shown here is derived from an EMBL/GenBank/DDBJ whole genome shotgun (WGS) entry which is preliminary data.</text>
</comment>
<proteinExistence type="predicted"/>
<dbReference type="EMBL" id="SOSA01000603">
    <property type="protein sequence ID" value="THC89786.1"/>
    <property type="molecule type" value="Genomic_DNA"/>
</dbReference>
<gene>
    <name evidence="7" type="ORF">EYZ11_010749</name>
</gene>
<keyword evidence="4" id="KW-0418">Kinase</keyword>
<evidence type="ECO:0000256" key="2">
    <source>
        <dbReference type="ARBA" id="ARBA00022679"/>
    </source>
</evidence>
<evidence type="ECO:0000256" key="1">
    <source>
        <dbReference type="ARBA" id="ARBA00022527"/>
    </source>
</evidence>
<dbReference type="FunFam" id="1.10.510.10:FF:000624">
    <property type="entry name" value="Mitogen-activated protein kinase"/>
    <property type="match status" value="1"/>
</dbReference>
<keyword evidence="3" id="KW-0547">Nucleotide-binding</keyword>
<sequence>MITWKRYDTEVDIWSTGCILAEMLAGKPLFPGIDSTEQLDMITELLGSPSTEAVRGIGNEDTKRALENVPRWEHQTLHQRFEYADPLAVGLLEKMLLFEPQLRISAEEALRHNYISRYHDPVAEPVAERIFDWSFNNDDLTVDAWRVKM</sequence>
<feature type="domain" description="Protein kinase" evidence="6">
    <location>
        <begin position="1"/>
        <end position="115"/>
    </location>
</feature>
<dbReference type="SUPFAM" id="SSF56112">
    <property type="entry name" value="Protein kinase-like (PK-like)"/>
    <property type="match status" value="1"/>
</dbReference>
<protein>
    <recommendedName>
        <fullName evidence="6">Protein kinase domain-containing protein</fullName>
    </recommendedName>
</protein>
<dbReference type="Pfam" id="PF00069">
    <property type="entry name" value="Pkinase"/>
    <property type="match status" value="1"/>
</dbReference>
<evidence type="ECO:0000256" key="5">
    <source>
        <dbReference type="ARBA" id="ARBA00022840"/>
    </source>
</evidence>
<evidence type="ECO:0000259" key="6">
    <source>
        <dbReference type="PROSITE" id="PS50011"/>
    </source>
</evidence>
<dbReference type="InterPro" id="IPR000719">
    <property type="entry name" value="Prot_kinase_dom"/>
</dbReference>
<dbReference type="GO" id="GO:0005524">
    <property type="term" value="F:ATP binding"/>
    <property type="evidence" value="ECO:0007669"/>
    <property type="project" value="UniProtKB-KW"/>
</dbReference>